<evidence type="ECO:0000313" key="2">
    <source>
        <dbReference type="EMBL" id="KAK1672824.1"/>
    </source>
</evidence>
<gene>
    <name evidence="2" type="ORF">BDP55DRAFT_634580</name>
</gene>
<proteinExistence type="predicted"/>
<dbReference type="AlphaFoldDB" id="A0AAJ0AGI3"/>
<dbReference type="Proteomes" id="UP001224890">
    <property type="component" value="Unassembled WGS sequence"/>
</dbReference>
<accession>A0AAJ0AGI3</accession>
<comment type="caution">
    <text evidence="2">The sequence shown here is derived from an EMBL/GenBank/DDBJ whole genome shotgun (WGS) entry which is preliminary data.</text>
</comment>
<dbReference type="RefSeq" id="XP_060426827.1">
    <property type="nucleotide sequence ID" value="XM_060572680.1"/>
</dbReference>
<feature type="region of interest" description="Disordered" evidence="1">
    <location>
        <begin position="84"/>
        <end position="136"/>
    </location>
</feature>
<reference evidence="2" key="1">
    <citation type="submission" date="2021-06" db="EMBL/GenBank/DDBJ databases">
        <title>Comparative genomics, transcriptomics and evolutionary studies reveal genomic signatures of adaptation to plant cell wall in hemibiotrophic fungi.</title>
        <authorList>
            <consortium name="DOE Joint Genome Institute"/>
            <person name="Baroncelli R."/>
            <person name="Diaz J.F."/>
            <person name="Benocci T."/>
            <person name="Peng M."/>
            <person name="Battaglia E."/>
            <person name="Haridas S."/>
            <person name="Andreopoulos W."/>
            <person name="Labutti K."/>
            <person name="Pangilinan J."/>
            <person name="Floch G.L."/>
            <person name="Makela M.R."/>
            <person name="Henrissat B."/>
            <person name="Grigoriev I.V."/>
            <person name="Crouch J.A."/>
            <person name="De Vries R.P."/>
            <person name="Sukno S.A."/>
            <person name="Thon M.R."/>
        </authorList>
    </citation>
    <scope>NUCLEOTIDE SEQUENCE</scope>
    <source>
        <strain evidence="2">CBS 193.32</strain>
    </source>
</reference>
<organism evidence="2 3">
    <name type="scientific">Colletotrichum godetiae</name>
    <dbReference type="NCBI Taxonomy" id="1209918"/>
    <lineage>
        <taxon>Eukaryota</taxon>
        <taxon>Fungi</taxon>
        <taxon>Dikarya</taxon>
        <taxon>Ascomycota</taxon>
        <taxon>Pezizomycotina</taxon>
        <taxon>Sordariomycetes</taxon>
        <taxon>Hypocreomycetidae</taxon>
        <taxon>Glomerellales</taxon>
        <taxon>Glomerellaceae</taxon>
        <taxon>Colletotrichum</taxon>
        <taxon>Colletotrichum acutatum species complex</taxon>
    </lineage>
</organism>
<protein>
    <submittedName>
        <fullName evidence="2">Uncharacterized protein</fullName>
    </submittedName>
</protein>
<name>A0AAJ0AGI3_9PEZI</name>
<keyword evidence="3" id="KW-1185">Reference proteome</keyword>
<evidence type="ECO:0000256" key="1">
    <source>
        <dbReference type="SAM" id="MobiDB-lite"/>
    </source>
</evidence>
<sequence length="170" mass="18334">MYLSQGNVLKVRISVPALSCCDRGARGKTKNGIGSTITRSGDESVLQTQASTTLPYTEGAPFRTKETEIPTLVASATQPFVPLSSTIRRWPGPKTANQPSPHRSDTKLLIPRQHASPRTSFGFGASWPSSSRLSGASPGAEWLVPERLVTGDNGRHSASKWVESVVQIYE</sequence>
<dbReference type="GeneID" id="85457206"/>
<dbReference type="EMBL" id="JAHMHR010000035">
    <property type="protein sequence ID" value="KAK1672824.1"/>
    <property type="molecule type" value="Genomic_DNA"/>
</dbReference>
<evidence type="ECO:0000313" key="3">
    <source>
        <dbReference type="Proteomes" id="UP001224890"/>
    </source>
</evidence>